<keyword evidence="2" id="KW-1185">Reference proteome</keyword>
<accession>A0ABP2GL02</accession>
<name>A0ABP2GL02_ACIRA</name>
<dbReference type="Proteomes" id="UP000018419">
    <property type="component" value="Unassembled WGS sequence"/>
</dbReference>
<comment type="caution">
    <text evidence="1">The sequence shown here is derived from an EMBL/GenBank/DDBJ whole genome shotgun (WGS) entry which is preliminary data.</text>
</comment>
<gene>
    <name evidence="1" type="ORF">ACIRA0001_1987</name>
</gene>
<evidence type="ECO:0000313" key="2">
    <source>
        <dbReference type="Proteomes" id="UP000018419"/>
    </source>
</evidence>
<dbReference type="EMBL" id="ACVR01000061">
    <property type="protein sequence ID" value="EET81860.1"/>
    <property type="molecule type" value="Genomic_DNA"/>
</dbReference>
<organism evidence="1 2">
    <name type="scientific">Acinetobacter radioresistens SK82</name>
    <dbReference type="NCBI Taxonomy" id="596318"/>
    <lineage>
        <taxon>Bacteria</taxon>
        <taxon>Pseudomonadati</taxon>
        <taxon>Pseudomonadota</taxon>
        <taxon>Gammaproteobacteria</taxon>
        <taxon>Moraxellales</taxon>
        <taxon>Moraxellaceae</taxon>
        <taxon>Acinetobacter</taxon>
    </lineage>
</organism>
<sequence>MDYSSISIAQQQFCLMNKVNSELSNLVQHFINRKIFMRNRPNTMFRHKYQSTKINQNFYPKIPENVY</sequence>
<protein>
    <submittedName>
        <fullName evidence="1">Uncharacterized protein</fullName>
    </submittedName>
</protein>
<proteinExistence type="predicted"/>
<reference evidence="1 2" key="1">
    <citation type="submission" date="2009-07" db="EMBL/GenBank/DDBJ databases">
        <authorList>
            <person name="Madupu R."/>
            <person name="Durkin A.S."/>
            <person name="Torralba M."/>
            <person name="Methe B."/>
            <person name="Sutton G.G."/>
            <person name="Strausberg R.L."/>
            <person name="Nelson K.E."/>
        </authorList>
    </citation>
    <scope>NUCLEOTIDE SEQUENCE [LARGE SCALE GENOMIC DNA]</scope>
    <source>
        <strain evidence="1 2">SK82</strain>
    </source>
</reference>
<evidence type="ECO:0000313" key="1">
    <source>
        <dbReference type="EMBL" id="EET81860.1"/>
    </source>
</evidence>